<name>A0ABN7VWV9_GIGMA</name>
<organism evidence="1 2">
    <name type="scientific">Gigaspora margarita</name>
    <dbReference type="NCBI Taxonomy" id="4874"/>
    <lineage>
        <taxon>Eukaryota</taxon>
        <taxon>Fungi</taxon>
        <taxon>Fungi incertae sedis</taxon>
        <taxon>Mucoromycota</taxon>
        <taxon>Glomeromycotina</taxon>
        <taxon>Glomeromycetes</taxon>
        <taxon>Diversisporales</taxon>
        <taxon>Gigasporaceae</taxon>
        <taxon>Gigaspora</taxon>
    </lineage>
</organism>
<reference evidence="1 2" key="1">
    <citation type="submission" date="2021-06" db="EMBL/GenBank/DDBJ databases">
        <authorList>
            <person name="Kallberg Y."/>
            <person name="Tangrot J."/>
            <person name="Rosling A."/>
        </authorList>
    </citation>
    <scope>NUCLEOTIDE SEQUENCE [LARGE SCALE GENOMIC DNA]</scope>
    <source>
        <strain evidence="1 2">120-4 pot B 10/14</strain>
    </source>
</reference>
<dbReference type="Proteomes" id="UP000789901">
    <property type="component" value="Unassembled WGS sequence"/>
</dbReference>
<gene>
    <name evidence="1" type="ORF">GMARGA_LOCUS23828</name>
</gene>
<sequence length="95" mass="11361">KSFDISQPDFNTQKIIENLRKNFEEKVALCLEYLMTKQFTELDQNQGYYNKCYWNINKLTLPNDPKEESSNSFIVTTKIIEHLEARVQYFEEANK</sequence>
<evidence type="ECO:0000313" key="1">
    <source>
        <dbReference type="EMBL" id="CAG8804329.1"/>
    </source>
</evidence>
<proteinExistence type="predicted"/>
<protein>
    <submittedName>
        <fullName evidence="1">12451_t:CDS:1</fullName>
    </submittedName>
</protein>
<comment type="caution">
    <text evidence="1">The sequence shown here is derived from an EMBL/GenBank/DDBJ whole genome shotgun (WGS) entry which is preliminary data.</text>
</comment>
<evidence type="ECO:0000313" key="2">
    <source>
        <dbReference type="Proteomes" id="UP000789901"/>
    </source>
</evidence>
<accession>A0ABN7VWV9</accession>
<keyword evidence="2" id="KW-1185">Reference proteome</keyword>
<feature type="non-terminal residue" evidence="1">
    <location>
        <position position="1"/>
    </location>
</feature>
<dbReference type="EMBL" id="CAJVQB010024527">
    <property type="protein sequence ID" value="CAG8804329.1"/>
    <property type="molecule type" value="Genomic_DNA"/>
</dbReference>